<dbReference type="RefSeq" id="WP_207680787.1">
    <property type="nucleotide sequence ID" value="NZ_CP061800.1"/>
</dbReference>
<dbReference type="PANTHER" id="PTHR43581">
    <property type="entry name" value="ATP/GTP PHOSPHATASE"/>
    <property type="match status" value="1"/>
</dbReference>
<protein>
    <submittedName>
        <fullName evidence="2">AAA ATPase domain-containing protein, peptidoglycan binding domain-containing</fullName>
    </submittedName>
</protein>
<dbReference type="InterPro" id="IPR051396">
    <property type="entry name" value="Bact_Antivir_Def_Nuclease"/>
</dbReference>
<name>A0A975BEE6_9BACT</name>
<dbReference type="KEGG" id="dmm:dnm_001780"/>
<reference evidence="2" key="1">
    <citation type="journal article" date="2021" name="Microb. Physiol.">
        <title>Proteogenomic Insights into the Physiology of Marine, Sulfate-Reducing, Filamentous Desulfonema limicola and Desulfonema magnum.</title>
        <authorList>
            <person name="Schnaars V."/>
            <person name="Wohlbrand L."/>
            <person name="Scheve S."/>
            <person name="Hinrichs C."/>
            <person name="Reinhardt R."/>
            <person name="Rabus R."/>
        </authorList>
    </citation>
    <scope>NUCLEOTIDE SEQUENCE</scope>
    <source>
        <strain evidence="2">4be13</strain>
    </source>
</reference>
<feature type="domain" description="Endonuclease GajA/Old nuclease/RecF-like AAA" evidence="1">
    <location>
        <begin position="2"/>
        <end position="58"/>
    </location>
</feature>
<dbReference type="Proteomes" id="UP000663722">
    <property type="component" value="Chromosome"/>
</dbReference>
<dbReference type="Pfam" id="PF13175">
    <property type="entry name" value="AAA_15"/>
    <property type="match status" value="2"/>
</dbReference>
<evidence type="ECO:0000259" key="1">
    <source>
        <dbReference type="Pfam" id="PF13175"/>
    </source>
</evidence>
<accession>A0A975BEE6</accession>
<feature type="domain" description="Endonuclease GajA/Old nuclease/RecF-like AAA" evidence="1">
    <location>
        <begin position="187"/>
        <end position="303"/>
    </location>
</feature>
<dbReference type="AlphaFoldDB" id="A0A975BEE6"/>
<evidence type="ECO:0000313" key="2">
    <source>
        <dbReference type="EMBL" id="QTA84184.1"/>
    </source>
</evidence>
<dbReference type="InterPro" id="IPR027417">
    <property type="entry name" value="P-loop_NTPase"/>
</dbReference>
<dbReference type="EMBL" id="CP061800">
    <property type="protein sequence ID" value="QTA84184.1"/>
    <property type="molecule type" value="Genomic_DNA"/>
</dbReference>
<sequence>MQIRIRNFGPIKSFDLDLSKKFTVIFGKNNIGKSYSTSVTYLILKNLMKFGYEKLDANLTEFGESFRESFYATYEDIGNLTNRFSQKGMKLVLCTDALELTIESDGKKLLFHNVATAGNKLTGSPDISHIHYLPASRSGLYQALSAFSQIFAELSRSRGFLKKKVDIPSIPEPVSDYFLGLSAIRKRETEDDNEILRLVREMEKNILKGEVHFNEETKQMVYTPCHTDLSLDMSLTSSMVSELSPVVSYLKYIVASADGTSIIFIEEPEAHLHPETQVRLMEIFAELVRANVRIVMTSHSSYMFNKMNNLILDKKIDPETTGTVVFKHTDEGSVGTYVSTDELGADDENFLDVAEKLFNEKLELVEKLDTGERAE</sequence>
<dbReference type="SUPFAM" id="SSF52540">
    <property type="entry name" value="P-loop containing nucleoside triphosphate hydrolases"/>
    <property type="match status" value="1"/>
</dbReference>
<evidence type="ECO:0000313" key="3">
    <source>
        <dbReference type="Proteomes" id="UP000663722"/>
    </source>
</evidence>
<gene>
    <name evidence="2" type="ORF">dnm_001780</name>
</gene>
<dbReference type="PANTHER" id="PTHR43581:SF4">
    <property type="entry name" value="ATP_GTP PHOSPHATASE"/>
    <property type="match status" value="1"/>
</dbReference>
<dbReference type="InterPro" id="IPR041685">
    <property type="entry name" value="AAA_GajA/Old/RecF-like"/>
</dbReference>
<organism evidence="2 3">
    <name type="scientific">Desulfonema magnum</name>
    <dbReference type="NCBI Taxonomy" id="45655"/>
    <lineage>
        <taxon>Bacteria</taxon>
        <taxon>Pseudomonadati</taxon>
        <taxon>Thermodesulfobacteriota</taxon>
        <taxon>Desulfobacteria</taxon>
        <taxon>Desulfobacterales</taxon>
        <taxon>Desulfococcaceae</taxon>
        <taxon>Desulfonema</taxon>
    </lineage>
</organism>
<keyword evidence="3" id="KW-1185">Reference proteome</keyword>
<proteinExistence type="predicted"/>
<dbReference type="Gene3D" id="3.40.50.300">
    <property type="entry name" value="P-loop containing nucleotide triphosphate hydrolases"/>
    <property type="match status" value="2"/>
</dbReference>